<dbReference type="SUPFAM" id="SSF52788">
    <property type="entry name" value="Phosphotyrosine protein phosphatases I"/>
    <property type="match status" value="1"/>
</dbReference>
<feature type="domain" description="Phosphotyrosine protein phosphatase I" evidence="2">
    <location>
        <begin position="14"/>
        <end position="147"/>
    </location>
</feature>
<sequence length="150" mass="16558">MPNHLTLKGNSVKPNVLFLCTGNSCRSQMAEGLLRHLAGDRFDACSAGTNPTAVNSLAIAAMREKGIDISQHRSKNAAEFLGQHFRYIVTVCDQANEHCPIFPGPSIRLHWSFPDPAAATGTEEDRMPVFRVVRDDIEAKIRAFIENLPK</sequence>
<dbReference type="PANTHER" id="PTHR43428">
    <property type="entry name" value="ARSENATE REDUCTASE"/>
    <property type="match status" value="1"/>
</dbReference>
<evidence type="ECO:0000313" key="4">
    <source>
        <dbReference type="Proteomes" id="UP000002432"/>
    </source>
</evidence>
<dbReference type="EMBL" id="CP000360">
    <property type="protein sequence ID" value="ABF41958.1"/>
    <property type="molecule type" value="Genomic_DNA"/>
</dbReference>
<dbReference type="GO" id="GO:0046685">
    <property type="term" value="P:response to arsenic-containing substance"/>
    <property type="evidence" value="ECO:0007669"/>
    <property type="project" value="UniProtKB-KW"/>
</dbReference>
<dbReference type="STRING" id="204669.Acid345_2957"/>
<dbReference type="EnsemblBacteria" id="ABF41958">
    <property type="protein sequence ID" value="ABF41958"/>
    <property type="gene ID" value="Acid345_2957"/>
</dbReference>
<dbReference type="HOGENOM" id="CLU_071415_3_2_0"/>
<keyword evidence="4" id="KW-1185">Reference proteome</keyword>
<dbReference type="OrthoDB" id="9784339at2"/>
<accession>Q1IME2</accession>
<evidence type="ECO:0000259" key="2">
    <source>
        <dbReference type="SMART" id="SM00226"/>
    </source>
</evidence>
<dbReference type="CDD" id="cd16345">
    <property type="entry name" value="LMWP_ArsC"/>
    <property type="match status" value="1"/>
</dbReference>
<evidence type="ECO:0000256" key="1">
    <source>
        <dbReference type="ARBA" id="ARBA00022849"/>
    </source>
</evidence>
<dbReference type="Proteomes" id="UP000002432">
    <property type="component" value="Chromosome"/>
</dbReference>
<gene>
    <name evidence="3" type="ordered locus">Acid345_2957</name>
</gene>
<keyword evidence="1" id="KW-0059">Arsenical resistance</keyword>
<dbReference type="InterPro" id="IPR036196">
    <property type="entry name" value="Ptyr_pPase_sf"/>
</dbReference>
<proteinExistence type="predicted"/>
<organism evidence="3 4">
    <name type="scientific">Koribacter versatilis (strain Ellin345)</name>
    <dbReference type="NCBI Taxonomy" id="204669"/>
    <lineage>
        <taxon>Bacteria</taxon>
        <taxon>Pseudomonadati</taxon>
        <taxon>Acidobacteriota</taxon>
        <taxon>Terriglobia</taxon>
        <taxon>Terriglobales</taxon>
        <taxon>Candidatus Korobacteraceae</taxon>
        <taxon>Candidatus Korobacter</taxon>
    </lineage>
</organism>
<dbReference type="Pfam" id="PF01451">
    <property type="entry name" value="LMWPc"/>
    <property type="match status" value="1"/>
</dbReference>
<protein>
    <submittedName>
        <fullName evidence="3">Protein tyrosine phosphatase</fullName>
    </submittedName>
</protein>
<dbReference type="Gene3D" id="3.40.50.2300">
    <property type="match status" value="1"/>
</dbReference>
<reference evidence="3 4" key="1">
    <citation type="journal article" date="2009" name="Appl. Environ. Microbiol.">
        <title>Three genomes from the phylum Acidobacteria provide insight into the lifestyles of these microorganisms in soils.</title>
        <authorList>
            <person name="Ward N.L."/>
            <person name="Challacombe J.F."/>
            <person name="Janssen P.H."/>
            <person name="Henrissat B."/>
            <person name="Coutinho P.M."/>
            <person name="Wu M."/>
            <person name="Xie G."/>
            <person name="Haft D.H."/>
            <person name="Sait M."/>
            <person name="Badger J."/>
            <person name="Barabote R.D."/>
            <person name="Bradley B."/>
            <person name="Brettin T.S."/>
            <person name="Brinkac L.M."/>
            <person name="Bruce D."/>
            <person name="Creasy T."/>
            <person name="Daugherty S.C."/>
            <person name="Davidsen T.M."/>
            <person name="DeBoy R.T."/>
            <person name="Detter J.C."/>
            <person name="Dodson R.J."/>
            <person name="Durkin A.S."/>
            <person name="Ganapathy A."/>
            <person name="Gwinn-Giglio M."/>
            <person name="Han C.S."/>
            <person name="Khouri H."/>
            <person name="Kiss H."/>
            <person name="Kothari S.P."/>
            <person name="Madupu R."/>
            <person name="Nelson K.E."/>
            <person name="Nelson W.C."/>
            <person name="Paulsen I."/>
            <person name="Penn K."/>
            <person name="Ren Q."/>
            <person name="Rosovitz M.J."/>
            <person name="Selengut J.D."/>
            <person name="Shrivastava S."/>
            <person name="Sullivan S.A."/>
            <person name="Tapia R."/>
            <person name="Thompson L.S."/>
            <person name="Watkins K.L."/>
            <person name="Yang Q."/>
            <person name="Yu C."/>
            <person name="Zafar N."/>
            <person name="Zhou L."/>
            <person name="Kuske C.R."/>
        </authorList>
    </citation>
    <scope>NUCLEOTIDE SEQUENCE [LARGE SCALE GENOMIC DNA]</scope>
    <source>
        <strain evidence="3 4">Ellin345</strain>
    </source>
</reference>
<dbReference type="SMART" id="SM00226">
    <property type="entry name" value="LMWPc"/>
    <property type="match status" value="1"/>
</dbReference>
<dbReference type="AlphaFoldDB" id="Q1IME2"/>
<dbReference type="PANTHER" id="PTHR43428:SF1">
    <property type="entry name" value="ARSENATE REDUCTASE"/>
    <property type="match status" value="1"/>
</dbReference>
<dbReference type="eggNOG" id="COG0394">
    <property type="taxonomic scope" value="Bacteria"/>
</dbReference>
<evidence type="ECO:0000313" key="3">
    <source>
        <dbReference type="EMBL" id="ABF41958.1"/>
    </source>
</evidence>
<name>Q1IME2_KORVE</name>
<dbReference type="InterPro" id="IPR023485">
    <property type="entry name" value="Ptyr_pPase"/>
</dbReference>
<dbReference type="KEGG" id="aba:Acid345_2957"/>